<reference evidence="1 2" key="1">
    <citation type="submission" date="2014-04" db="EMBL/GenBank/DDBJ databases">
        <authorList>
            <consortium name="DOE Joint Genome Institute"/>
            <person name="Kuo A."/>
            <person name="Kohler A."/>
            <person name="Nagy L.G."/>
            <person name="Floudas D."/>
            <person name="Copeland A."/>
            <person name="Barry K.W."/>
            <person name="Cichocki N."/>
            <person name="Veneault-Fourrey C."/>
            <person name="LaButti K."/>
            <person name="Lindquist E.A."/>
            <person name="Lipzen A."/>
            <person name="Lundell T."/>
            <person name="Morin E."/>
            <person name="Murat C."/>
            <person name="Sun H."/>
            <person name="Tunlid A."/>
            <person name="Henrissat B."/>
            <person name="Grigoriev I.V."/>
            <person name="Hibbett D.S."/>
            <person name="Martin F."/>
            <person name="Nordberg H.P."/>
            <person name="Cantor M.N."/>
            <person name="Hua S.X."/>
        </authorList>
    </citation>
    <scope>NUCLEOTIDE SEQUENCE [LARGE SCALE GENOMIC DNA]</scope>
    <source>
        <strain evidence="1 2">LaAM-08-1</strain>
    </source>
</reference>
<proteinExistence type="predicted"/>
<dbReference type="HOGENOM" id="CLU_2606416_0_0_1"/>
<protein>
    <submittedName>
        <fullName evidence="1">Uncharacterized protein</fullName>
    </submittedName>
</protein>
<keyword evidence="2" id="KW-1185">Reference proteome</keyword>
<sequence>MQGELEAWTPGRFGQFNTIDISNRYFTRRGDMNGEAPIQFSRAVDPENILTKALSNDFVHIQENVVEYYEAVEKDNRIK</sequence>
<dbReference type="EMBL" id="KN838594">
    <property type="protein sequence ID" value="KIK02356.1"/>
    <property type="molecule type" value="Genomic_DNA"/>
</dbReference>
<reference evidence="2" key="2">
    <citation type="submission" date="2015-01" db="EMBL/GenBank/DDBJ databases">
        <title>Evolutionary Origins and Diversification of the Mycorrhizal Mutualists.</title>
        <authorList>
            <consortium name="DOE Joint Genome Institute"/>
            <consortium name="Mycorrhizal Genomics Consortium"/>
            <person name="Kohler A."/>
            <person name="Kuo A."/>
            <person name="Nagy L.G."/>
            <person name="Floudas D."/>
            <person name="Copeland A."/>
            <person name="Barry K.W."/>
            <person name="Cichocki N."/>
            <person name="Veneault-Fourrey C."/>
            <person name="LaButti K."/>
            <person name="Lindquist E.A."/>
            <person name="Lipzen A."/>
            <person name="Lundell T."/>
            <person name="Morin E."/>
            <person name="Murat C."/>
            <person name="Riley R."/>
            <person name="Ohm R."/>
            <person name="Sun H."/>
            <person name="Tunlid A."/>
            <person name="Henrissat B."/>
            <person name="Grigoriev I.V."/>
            <person name="Hibbett D.S."/>
            <person name="Martin F."/>
        </authorList>
    </citation>
    <scope>NUCLEOTIDE SEQUENCE [LARGE SCALE GENOMIC DNA]</scope>
    <source>
        <strain evidence="2">LaAM-08-1</strain>
    </source>
</reference>
<evidence type="ECO:0000313" key="1">
    <source>
        <dbReference type="EMBL" id="KIK02356.1"/>
    </source>
</evidence>
<accession>A0A0C9XBW4</accession>
<gene>
    <name evidence="1" type="ORF">K443DRAFT_97035</name>
</gene>
<organism evidence="1 2">
    <name type="scientific">Laccaria amethystina LaAM-08-1</name>
    <dbReference type="NCBI Taxonomy" id="1095629"/>
    <lineage>
        <taxon>Eukaryota</taxon>
        <taxon>Fungi</taxon>
        <taxon>Dikarya</taxon>
        <taxon>Basidiomycota</taxon>
        <taxon>Agaricomycotina</taxon>
        <taxon>Agaricomycetes</taxon>
        <taxon>Agaricomycetidae</taxon>
        <taxon>Agaricales</taxon>
        <taxon>Agaricineae</taxon>
        <taxon>Hydnangiaceae</taxon>
        <taxon>Laccaria</taxon>
    </lineage>
</organism>
<dbReference type="OrthoDB" id="3067373at2759"/>
<evidence type="ECO:0000313" key="2">
    <source>
        <dbReference type="Proteomes" id="UP000054477"/>
    </source>
</evidence>
<dbReference type="AlphaFoldDB" id="A0A0C9XBW4"/>
<name>A0A0C9XBW4_9AGAR</name>
<dbReference type="Proteomes" id="UP000054477">
    <property type="component" value="Unassembled WGS sequence"/>
</dbReference>